<organism evidence="3 4">
    <name type="scientific">Candidatus Magasanikbacteria bacterium CG_4_10_14_0_2_um_filter_41_10</name>
    <dbReference type="NCBI Taxonomy" id="1974638"/>
    <lineage>
        <taxon>Bacteria</taxon>
        <taxon>Candidatus Magasanikiibacteriota</taxon>
    </lineage>
</organism>
<name>A0A2M7V1Z6_9BACT</name>
<protein>
    <recommendedName>
        <fullName evidence="2">Fibronectin type-III domain-containing protein</fullName>
    </recommendedName>
</protein>
<dbReference type="InterPro" id="IPR013783">
    <property type="entry name" value="Ig-like_fold"/>
</dbReference>
<keyword evidence="1" id="KW-0472">Membrane</keyword>
<dbReference type="InterPro" id="IPR003961">
    <property type="entry name" value="FN3_dom"/>
</dbReference>
<evidence type="ECO:0000256" key="1">
    <source>
        <dbReference type="SAM" id="Phobius"/>
    </source>
</evidence>
<dbReference type="SMART" id="SM00060">
    <property type="entry name" value="FN3"/>
    <property type="match status" value="2"/>
</dbReference>
<keyword evidence="1" id="KW-0812">Transmembrane</keyword>
<sequence>MPVPLEKKLKSHQKHNISEIVVPFSKKWLLRIANNIRQFARNIFPTVKKRKRIFFRFLRVSFVTTLLFAWIFSGWPHIGKFPPKTQNAQAASAITLISGGAISGNRQNGADVTLPFPVGVMEGDVVIVYGGHPWRSGYPDAGVSTSGYTQIALNNTAAPGFGAWYKVMGATPDTSVIGVGTGHGADGTAYAAYILRGVDPSIFDQTTVTAGPITSTNPNPPSIVTQTDGAWVLALAGSRIYDTSPGTISGYSNVNGNSGNDNVDISVHGATLEKTTHGTEDPAAWSTWSSGNWFTITIALKPYSTAPSLSISQPDGVSSTVNIGDSYDITYSLSDNDDVVTAAFYYDTNNSGLDGTAITGACATAAEGNNATCSWNTTGMTAGTYYIYGVSDDGINPTTTAYSSGPITITLATPSITTSTPSGSHISIDWDAVLGASYYSVVISTTTPVTEAIVGTNTTNSSALPISRFYNYSSSEMLYLNSELNGLNGDINSLAFYKSSGLTSVTIDSVDIYLKTTTDTTLPTGTTSLTGYTQVYSGSFPNTSSTVGWMSVNLDTPFTYNSTDNLQILVVKNFQDYAISGYPYYRYTSTGSFVARSHFSDTVAWSSSVNMTQTYSRPNITFSTDGNLSNIFFSATTTASNYDFTGLTTSTLYNFQVAARDGSGNFSASSTAYSTSTIANDSPTLSLSQPDGTADTINIGDSYNITYSLSDDDVVTASFYYDTDASGLDGTAISGACATAVEGTDATCSWDTTGMTAGTYYVYGLSNDGVNATTSAYSSGQITINIPTPSITSSTPDTTNITVNWDTVLGASIYTIAIATSTPVVQTSVGTATTNNNQLPVNRCFDYSASEIIYLQSELGGMTGNVTSLDFYKASGEAGVTISGVTIYMKHTSATTLSTGTTTLTGYTQVYSGSFPNTVANGWVSVDLDTPFVYNGTDNIELFFVKDYEFGYSLCPYYRYTTTGAGVYRATYYGATEVWTDGVTNMSQTMYRPNIRFNTMGASFTDFFFSTTTTNAYYNFTGLTPSTMYYFQMAALDGLGHTSASSSVYSTSTTFATSLTVDIVDGSYASVSSPTMAMNATSFSLSCQTVTSTFGNASEQIYINNNNGANNGWTLTMAAVASSSLWTSAGTPYDFNDSNGSGCTDGADANDAVGGQMSVDPSLATLTVGQCSTGCTTTNVSKGSSASFVEGVTDSITLLTATGASDDVGDWLLKGIGISQTIPAEQTAASDYNINFVLTLTAS</sequence>
<accession>A0A2M7V1Z6</accession>
<reference evidence="4" key="1">
    <citation type="submission" date="2017-09" db="EMBL/GenBank/DDBJ databases">
        <title>Depth-based differentiation of microbial function through sediment-hosted aquifers and enrichment of novel symbionts in the deep terrestrial subsurface.</title>
        <authorList>
            <person name="Probst A.J."/>
            <person name="Ladd B."/>
            <person name="Jarett J.K."/>
            <person name="Geller-Mcgrath D.E."/>
            <person name="Sieber C.M.K."/>
            <person name="Emerson J.B."/>
            <person name="Anantharaman K."/>
            <person name="Thomas B.C."/>
            <person name="Malmstrom R."/>
            <person name="Stieglmeier M."/>
            <person name="Klingl A."/>
            <person name="Woyke T."/>
            <person name="Ryan C.M."/>
            <person name="Banfield J.F."/>
        </authorList>
    </citation>
    <scope>NUCLEOTIDE SEQUENCE [LARGE SCALE GENOMIC DNA]</scope>
</reference>
<feature type="transmembrane region" description="Helical" evidence="1">
    <location>
        <begin position="57"/>
        <end position="75"/>
    </location>
</feature>
<proteinExistence type="predicted"/>
<keyword evidence="1" id="KW-1133">Transmembrane helix</keyword>
<comment type="caution">
    <text evidence="3">The sequence shown here is derived from an EMBL/GenBank/DDBJ whole genome shotgun (WGS) entry which is preliminary data.</text>
</comment>
<dbReference type="Gene3D" id="2.60.40.10">
    <property type="entry name" value="Immunoglobulins"/>
    <property type="match status" value="1"/>
</dbReference>
<dbReference type="EMBL" id="PFPJ01000086">
    <property type="protein sequence ID" value="PIZ92421.1"/>
    <property type="molecule type" value="Genomic_DNA"/>
</dbReference>
<feature type="domain" description="Fibronectin type-III" evidence="2">
    <location>
        <begin position="410"/>
        <end position="664"/>
    </location>
</feature>
<dbReference type="AlphaFoldDB" id="A0A2M7V1Z6"/>
<dbReference type="Proteomes" id="UP000228750">
    <property type="component" value="Unassembled WGS sequence"/>
</dbReference>
<evidence type="ECO:0000259" key="2">
    <source>
        <dbReference type="SMART" id="SM00060"/>
    </source>
</evidence>
<feature type="domain" description="Fibronectin type-III" evidence="2">
    <location>
        <begin position="783"/>
        <end position="1040"/>
    </location>
</feature>
<evidence type="ECO:0000313" key="3">
    <source>
        <dbReference type="EMBL" id="PIZ92421.1"/>
    </source>
</evidence>
<evidence type="ECO:0000313" key="4">
    <source>
        <dbReference type="Proteomes" id="UP000228750"/>
    </source>
</evidence>
<gene>
    <name evidence="3" type="ORF">COX82_04850</name>
</gene>